<evidence type="ECO:0000313" key="2">
    <source>
        <dbReference type="Proteomes" id="UP000217790"/>
    </source>
</evidence>
<dbReference type="InParanoid" id="A0A2H3CSW5"/>
<dbReference type="STRING" id="47427.A0A2H3CSW5"/>
<gene>
    <name evidence="1" type="ORF">ARMGADRAFT_542829</name>
</gene>
<reference evidence="2" key="1">
    <citation type="journal article" date="2017" name="Nat. Ecol. Evol.">
        <title>Genome expansion and lineage-specific genetic innovations in the forest pathogenic fungi Armillaria.</title>
        <authorList>
            <person name="Sipos G."/>
            <person name="Prasanna A.N."/>
            <person name="Walter M.C."/>
            <person name="O'Connor E."/>
            <person name="Balint B."/>
            <person name="Krizsan K."/>
            <person name="Kiss B."/>
            <person name="Hess J."/>
            <person name="Varga T."/>
            <person name="Slot J."/>
            <person name="Riley R."/>
            <person name="Boka B."/>
            <person name="Rigling D."/>
            <person name="Barry K."/>
            <person name="Lee J."/>
            <person name="Mihaltcheva S."/>
            <person name="LaButti K."/>
            <person name="Lipzen A."/>
            <person name="Waldron R."/>
            <person name="Moloney N.M."/>
            <person name="Sperisen C."/>
            <person name="Kredics L."/>
            <person name="Vagvoelgyi C."/>
            <person name="Patrignani A."/>
            <person name="Fitzpatrick D."/>
            <person name="Nagy I."/>
            <person name="Doyle S."/>
            <person name="Anderson J.B."/>
            <person name="Grigoriev I.V."/>
            <person name="Gueldener U."/>
            <person name="Muensterkoetter M."/>
            <person name="Nagy L.G."/>
        </authorList>
    </citation>
    <scope>NUCLEOTIDE SEQUENCE [LARGE SCALE GENOMIC DNA]</scope>
    <source>
        <strain evidence="2">Ar21-2</strain>
    </source>
</reference>
<dbReference type="OrthoDB" id="10304697at2759"/>
<proteinExistence type="predicted"/>
<sequence length="138" mass="15685">MEIWLVLTVWDITLEYKCSEWFPKGATFTGVNLQTESQSEASIAVTLSQRIVLLRLGDIRTPHEFCSVETEALRDDISKTLIYNWKTGEYAHLHDVGDNQHNHCLQVVFTPPIILVLLARSITLYTSAFTRIAPSTFS</sequence>
<keyword evidence="2" id="KW-1185">Reference proteome</keyword>
<dbReference type="Proteomes" id="UP000217790">
    <property type="component" value="Unassembled WGS sequence"/>
</dbReference>
<accession>A0A2H3CSW5</accession>
<name>A0A2H3CSW5_ARMGA</name>
<dbReference type="AlphaFoldDB" id="A0A2H3CSW5"/>
<organism evidence="1 2">
    <name type="scientific">Armillaria gallica</name>
    <name type="common">Bulbous honey fungus</name>
    <name type="synonym">Armillaria bulbosa</name>
    <dbReference type="NCBI Taxonomy" id="47427"/>
    <lineage>
        <taxon>Eukaryota</taxon>
        <taxon>Fungi</taxon>
        <taxon>Dikarya</taxon>
        <taxon>Basidiomycota</taxon>
        <taxon>Agaricomycotina</taxon>
        <taxon>Agaricomycetes</taxon>
        <taxon>Agaricomycetidae</taxon>
        <taxon>Agaricales</taxon>
        <taxon>Marasmiineae</taxon>
        <taxon>Physalacriaceae</taxon>
        <taxon>Armillaria</taxon>
    </lineage>
</organism>
<dbReference type="EMBL" id="KZ293686">
    <property type="protein sequence ID" value="PBK86125.1"/>
    <property type="molecule type" value="Genomic_DNA"/>
</dbReference>
<evidence type="ECO:0000313" key="1">
    <source>
        <dbReference type="EMBL" id="PBK86125.1"/>
    </source>
</evidence>
<protein>
    <submittedName>
        <fullName evidence="1">Uncharacterized protein</fullName>
    </submittedName>
</protein>